<dbReference type="Proteomes" id="UP000244913">
    <property type="component" value="Unassembled WGS sequence"/>
</dbReference>
<proteinExistence type="predicted"/>
<sequence length="257" mass="26961">MMKSVFLGGAMALALLGLSACGSVPAAPLNAAPTLTPEQRAGDASVQFSGVITAVGPATIASQPVDKGGTLIKSAYRYRHTAELVEDVVGFSITVPGVQAPKGAPGYYAGTFRSFSQRGVGEPSELWCFLPKVVGGKRDNICLLRSDTGVAAIAPTRMNPWLWTQFSPASGTFDYTHAPVFELRPVEIPAELQLEYRFAGWQGDKPRIAAFAGGREVQTTALSRQADGRFVLKTVAGVVSLSAAPGNPDQVVVVVAP</sequence>
<protein>
    <recommendedName>
        <fullName evidence="4">Carboxypeptidase regulatory-like domain-containing protein</fullName>
    </recommendedName>
</protein>
<keyword evidence="1" id="KW-0732">Signal</keyword>
<dbReference type="AlphaFoldDB" id="A0A2T9IXS8"/>
<comment type="caution">
    <text evidence="2">The sequence shown here is derived from an EMBL/GenBank/DDBJ whole genome shotgun (WGS) entry which is preliminary data.</text>
</comment>
<dbReference type="PROSITE" id="PS51257">
    <property type="entry name" value="PROKAR_LIPOPROTEIN"/>
    <property type="match status" value="1"/>
</dbReference>
<organism evidence="2 3">
    <name type="scientific">Caulobacter radicis</name>
    <dbReference type="NCBI Taxonomy" id="2172650"/>
    <lineage>
        <taxon>Bacteria</taxon>
        <taxon>Pseudomonadati</taxon>
        <taxon>Pseudomonadota</taxon>
        <taxon>Alphaproteobacteria</taxon>
        <taxon>Caulobacterales</taxon>
        <taxon>Caulobacteraceae</taxon>
        <taxon>Caulobacter</taxon>
    </lineage>
</organism>
<dbReference type="EMBL" id="QDKP01000064">
    <property type="protein sequence ID" value="PVM71912.1"/>
    <property type="molecule type" value="Genomic_DNA"/>
</dbReference>
<evidence type="ECO:0008006" key="4">
    <source>
        <dbReference type="Google" id="ProtNLM"/>
    </source>
</evidence>
<feature type="chain" id="PRO_5015539535" description="Carboxypeptidase regulatory-like domain-containing protein" evidence="1">
    <location>
        <begin position="27"/>
        <end position="257"/>
    </location>
</feature>
<evidence type="ECO:0000256" key="1">
    <source>
        <dbReference type="SAM" id="SignalP"/>
    </source>
</evidence>
<reference evidence="2 3" key="1">
    <citation type="submission" date="2018-04" db="EMBL/GenBank/DDBJ databases">
        <title>The genome sequence of Caulobacter sp. 736.</title>
        <authorList>
            <person name="Gao J."/>
            <person name="Sun J."/>
        </authorList>
    </citation>
    <scope>NUCLEOTIDE SEQUENCE [LARGE SCALE GENOMIC DNA]</scope>
    <source>
        <strain evidence="2 3">736</strain>
    </source>
</reference>
<accession>A0A2T9IXS8</accession>
<gene>
    <name evidence="2" type="ORF">DDF65_22715</name>
</gene>
<evidence type="ECO:0000313" key="3">
    <source>
        <dbReference type="Proteomes" id="UP000244913"/>
    </source>
</evidence>
<feature type="signal peptide" evidence="1">
    <location>
        <begin position="1"/>
        <end position="26"/>
    </location>
</feature>
<name>A0A2T9IXS8_9CAUL</name>
<evidence type="ECO:0000313" key="2">
    <source>
        <dbReference type="EMBL" id="PVM71912.1"/>
    </source>
</evidence>
<keyword evidence="3" id="KW-1185">Reference proteome</keyword>